<protein>
    <recommendedName>
        <fullName evidence="4">Zinc-finger</fullName>
    </recommendedName>
</protein>
<proteinExistence type="predicted"/>
<dbReference type="EMBL" id="PXXU01000011">
    <property type="protein sequence ID" value="PSJ17952.1"/>
    <property type="molecule type" value="Genomic_DNA"/>
</dbReference>
<comment type="caution">
    <text evidence="2">The sequence shown here is derived from an EMBL/GenBank/DDBJ whole genome shotgun (WGS) entry which is preliminary data.</text>
</comment>
<reference evidence="2 3" key="1">
    <citation type="submission" date="2018-03" db="EMBL/GenBank/DDBJ databases">
        <title>Draft genome of Nitrosomonas supralitoralis APG5.</title>
        <authorList>
            <person name="Urakawa H."/>
            <person name="Lopez J.V."/>
        </authorList>
    </citation>
    <scope>NUCLEOTIDE SEQUENCE [LARGE SCALE GENOMIC DNA]</scope>
    <source>
        <strain evidence="2 3">APG5</strain>
    </source>
</reference>
<gene>
    <name evidence="2" type="ORF">C7H79_05385</name>
</gene>
<name>A0A2P7NWV5_9PROT</name>
<dbReference type="AlphaFoldDB" id="A0A2P7NWV5"/>
<keyword evidence="1" id="KW-1133">Transmembrane helix</keyword>
<feature type="transmembrane region" description="Helical" evidence="1">
    <location>
        <begin position="116"/>
        <end position="136"/>
    </location>
</feature>
<dbReference type="Proteomes" id="UP000241912">
    <property type="component" value="Unassembled WGS sequence"/>
</dbReference>
<keyword evidence="3" id="KW-1185">Reference proteome</keyword>
<evidence type="ECO:0000313" key="2">
    <source>
        <dbReference type="EMBL" id="PSJ17952.1"/>
    </source>
</evidence>
<sequence>MLSTQIKMTNQSEHQKIWDLLPWYINQSLGPVEHAIVKNHIKTCITCRIELNQQEQVFKEIQQADLLQQVSQASFAQLKKRIETQPELCSEKQYTAPKSDLIFFPFQIRFLGFVKYTALAASLLLLASPFLLHSLFVQPEMAGSYRTLAAATESTDNTSNIVRIVFADHPDTEQIDVIVNSVSGHIVKGPSPNGVYEVQIGNHQTDSQQVNDAILRLRDHSSVIFAELAQGLSVSE</sequence>
<accession>A0A2P7NWV5</accession>
<keyword evidence="1" id="KW-0812">Transmembrane</keyword>
<organism evidence="2 3">
    <name type="scientific">Nitrosomonas supralitoralis</name>
    <dbReference type="NCBI Taxonomy" id="2116706"/>
    <lineage>
        <taxon>Bacteria</taxon>
        <taxon>Pseudomonadati</taxon>
        <taxon>Pseudomonadota</taxon>
        <taxon>Betaproteobacteria</taxon>
        <taxon>Nitrosomonadales</taxon>
        <taxon>Nitrosomonadaceae</taxon>
        <taxon>Nitrosomonas</taxon>
    </lineage>
</organism>
<dbReference type="Gene3D" id="1.10.10.1320">
    <property type="entry name" value="Anti-sigma factor, zinc-finger domain"/>
    <property type="match status" value="1"/>
</dbReference>
<evidence type="ECO:0000256" key="1">
    <source>
        <dbReference type="SAM" id="Phobius"/>
    </source>
</evidence>
<dbReference type="InterPro" id="IPR041916">
    <property type="entry name" value="Anti_sigma_zinc_sf"/>
</dbReference>
<evidence type="ECO:0008006" key="4">
    <source>
        <dbReference type="Google" id="ProtNLM"/>
    </source>
</evidence>
<evidence type="ECO:0000313" key="3">
    <source>
        <dbReference type="Proteomes" id="UP000241912"/>
    </source>
</evidence>
<keyword evidence="1" id="KW-0472">Membrane</keyword>
<dbReference type="OrthoDB" id="5958009at2"/>